<proteinExistence type="predicted"/>
<name>X1A4P8_9ZZZZ</name>
<evidence type="ECO:0000259" key="1">
    <source>
        <dbReference type="Pfam" id="PF01592"/>
    </source>
</evidence>
<dbReference type="InterPro" id="IPR002871">
    <property type="entry name" value="NIF_FeS_clus_asmbl_NifU_N"/>
</dbReference>
<feature type="domain" description="NIF system FeS cluster assembly NifU N-terminal" evidence="1">
    <location>
        <begin position="15"/>
        <end position="135"/>
    </location>
</feature>
<organism evidence="2">
    <name type="scientific">marine sediment metagenome</name>
    <dbReference type="NCBI Taxonomy" id="412755"/>
    <lineage>
        <taxon>unclassified sequences</taxon>
        <taxon>metagenomes</taxon>
        <taxon>ecological metagenomes</taxon>
    </lineage>
</organism>
<dbReference type="PANTHER" id="PTHR10093">
    <property type="entry name" value="IRON-SULFUR CLUSTER ASSEMBLY ENZYME NIFU HOMOLOG"/>
    <property type="match status" value="1"/>
</dbReference>
<dbReference type="Pfam" id="PF01592">
    <property type="entry name" value="NifU_N"/>
    <property type="match status" value="1"/>
</dbReference>
<protein>
    <recommendedName>
        <fullName evidence="1">NIF system FeS cluster assembly NifU N-terminal domain-containing protein</fullName>
    </recommendedName>
</protein>
<dbReference type="GO" id="GO:0051536">
    <property type="term" value="F:iron-sulfur cluster binding"/>
    <property type="evidence" value="ECO:0007669"/>
    <property type="project" value="InterPro"/>
</dbReference>
<comment type="caution">
    <text evidence="2">The sequence shown here is derived from an EMBL/GenBank/DDBJ whole genome shotgun (WGS) entry which is preliminary data.</text>
</comment>
<gene>
    <name evidence="2" type="ORF">S01H4_10482</name>
</gene>
<accession>X1A4P8</accession>
<sequence>KKLQREIDEEESKLFSKKVIELSHNPRNWGKMENPTVEDKFLGPCGDTMQFFLKINKKDKVIEKITFITDGCGPSVASGSQLTIMAEKKSIDNVLKITPDDILKELERLPSDHSHCPVLAINALNKALKKYTKNKK</sequence>
<dbReference type="AlphaFoldDB" id="X1A4P8"/>
<reference evidence="2" key="1">
    <citation type="journal article" date="2014" name="Front. Microbiol.">
        <title>High frequency of phylogenetically diverse reductive dehalogenase-homologous genes in deep subseafloor sedimentary metagenomes.</title>
        <authorList>
            <person name="Kawai M."/>
            <person name="Futagami T."/>
            <person name="Toyoda A."/>
            <person name="Takaki Y."/>
            <person name="Nishi S."/>
            <person name="Hori S."/>
            <person name="Arai W."/>
            <person name="Tsubouchi T."/>
            <person name="Morono Y."/>
            <person name="Uchiyama I."/>
            <person name="Ito T."/>
            <person name="Fujiyama A."/>
            <person name="Inagaki F."/>
            <person name="Takami H."/>
        </authorList>
    </citation>
    <scope>NUCLEOTIDE SEQUENCE</scope>
    <source>
        <strain evidence="2">Expedition CK06-06</strain>
    </source>
</reference>
<dbReference type="SUPFAM" id="SSF82649">
    <property type="entry name" value="SufE/NifU"/>
    <property type="match status" value="1"/>
</dbReference>
<dbReference type="Gene3D" id="3.90.1010.10">
    <property type="match status" value="1"/>
</dbReference>
<evidence type="ECO:0000313" key="2">
    <source>
        <dbReference type="EMBL" id="GAG65142.1"/>
    </source>
</evidence>
<dbReference type="EMBL" id="BART01004022">
    <property type="protein sequence ID" value="GAG65142.1"/>
    <property type="molecule type" value="Genomic_DNA"/>
</dbReference>
<dbReference type="GO" id="GO:0016226">
    <property type="term" value="P:iron-sulfur cluster assembly"/>
    <property type="evidence" value="ECO:0007669"/>
    <property type="project" value="InterPro"/>
</dbReference>
<dbReference type="GO" id="GO:0005506">
    <property type="term" value="F:iron ion binding"/>
    <property type="evidence" value="ECO:0007669"/>
    <property type="project" value="InterPro"/>
</dbReference>
<feature type="non-terminal residue" evidence="2">
    <location>
        <position position="1"/>
    </location>
</feature>